<evidence type="ECO:0000256" key="2">
    <source>
        <dbReference type="ARBA" id="ARBA00022622"/>
    </source>
</evidence>
<feature type="domain" description="Phytocyanin" evidence="11">
    <location>
        <begin position="15"/>
        <end position="116"/>
    </location>
</feature>
<dbReference type="PANTHER" id="PTHR33021">
    <property type="entry name" value="BLUE COPPER PROTEIN"/>
    <property type="match status" value="1"/>
</dbReference>
<reference evidence="12" key="2">
    <citation type="journal article" date="2022" name="Hortic Res">
        <title>The genome of Dioscorea zingiberensis sheds light on the biosynthesis, origin and evolution of the medicinally important diosgenin saponins.</title>
        <authorList>
            <person name="Li Y."/>
            <person name="Tan C."/>
            <person name="Li Z."/>
            <person name="Guo J."/>
            <person name="Li S."/>
            <person name="Chen X."/>
            <person name="Wang C."/>
            <person name="Dai X."/>
            <person name="Yang H."/>
            <person name="Song W."/>
            <person name="Hou L."/>
            <person name="Xu J."/>
            <person name="Tong Z."/>
            <person name="Xu A."/>
            <person name="Yuan X."/>
            <person name="Wang W."/>
            <person name="Yang Q."/>
            <person name="Chen L."/>
            <person name="Sun Z."/>
            <person name="Wang K."/>
            <person name="Pan B."/>
            <person name="Chen J."/>
            <person name="Bao Y."/>
            <person name="Liu F."/>
            <person name="Qi X."/>
            <person name="Gang D.R."/>
            <person name="Wen J."/>
            <person name="Li J."/>
        </authorList>
    </citation>
    <scope>NUCLEOTIDE SEQUENCE</scope>
    <source>
        <strain evidence="12">Dzin_1.0</strain>
    </source>
</reference>
<keyword evidence="2" id="KW-0336">GPI-anchor</keyword>
<dbReference type="InterPro" id="IPR041846">
    <property type="entry name" value="ENL_dom"/>
</dbReference>
<comment type="subcellular location">
    <subcellularLocation>
        <location evidence="9">Endomembrane system</location>
        <topology evidence="9">Lipid-anchor</topology>
    </subcellularLocation>
    <subcellularLocation>
        <location evidence="1">Membrane</location>
        <topology evidence="1">Lipid-anchor</topology>
        <topology evidence="1">GPI-anchor</topology>
    </subcellularLocation>
</comment>
<dbReference type="PROSITE" id="PS51485">
    <property type="entry name" value="PHYTOCYANIN"/>
    <property type="match status" value="1"/>
</dbReference>
<keyword evidence="10" id="KW-1133">Transmembrane helix</keyword>
<dbReference type="GO" id="GO:0009055">
    <property type="term" value="F:electron transfer activity"/>
    <property type="evidence" value="ECO:0007669"/>
    <property type="project" value="InterPro"/>
</dbReference>
<dbReference type="InterPro" id="IPR003245">
    <property type="entry name" value="Phytocyanin_dom"/>
</dbReference>
<dbReference type="AlphaFoldDB" id="A0A9D5C1Q7"/>
<keyword evidence="3" id="KW-0732">Signal</keyword>
<accession>A0A9D5C1Q7</accession>
<dbReference type="PANTHER" id="PTHR33021:SF185">
    <property type="entry name" value="EARLY NODULIN-LIKE PROTEIN 3-RELATED"/>
    <property type="match status" value="1"/>
</dbReference>
<dbReference type="GO" id="GO:0005886">
    <property type="term" value="C:plasma membrane"/>
    <property type="evidence" value="ECO:0007669"/>
    <property type="project" value="TreeGrafter"/>
</dbReference>
<dbReference type="GO" id="GO:0098552">
    <property type="term" value="C:side of membrane"/>
    <property type="evidence" value="ECO:0007669"/>
    <property type="project" value="UniProtKB-KW"/>
</dbReference>
<keyword evidence="5" id="KW-1015">Disulfide bond</keyword>
<evidence type="ECO:0000313" key="13">
    <source>
        <dbReference type="Proteomes" id="UP001085076"/>
    </source>
</evidence>
<dbReference type="Proteomes" id="UP001085076">
    <property type="component" value="Miscellaneous, Linkage group lg08"/>
</dbReference>
<dbReference type="InterPro" id="IPR039391">
    <property type="entry name" value="Phytocyanin-like"/>
</dbReference>
<dbReference type="OrthoDB" id="2015640at2759"/>
<feature type="transmembrane region" description="Helical" evidence="10">
    <location>
        <begin position="153"/>
        <end position="173"/>
    </location>
</feature>
<evidence type="ECO:0000256" key="10">
    <source>
        <dbReference type="SAM" id="Phobius"/>
    </source>
</evidence>
<keyword evidence="4 10" id="KW-0472">Membrane</keyword>
<dbReference type="FunFam" id="2.60.40.420:FF:000010">
    <property type="entry name" value="Early nodulin-like protein 1"/>
    <property type="match status" value="1"/>
</dbReference>
<evidence type="ECO:0000256" key="8">
    <source>
        <dbReference type="ARBA" id="ARBA00035011"/>
    </source>
</evidence>
<organism evidence="12 13">
    <name type="scientific">Dioscorea zingiberensis</name>
    <dbReference type="NCBI Taxonomy" id="325984"/>
    <lineage>
        <taxon>Eukaryota</taxon>
        <taxon>Viridiplantae</taxon>
        <taxon>Streptophyta</taxon>
        <taxon>Embryophyta</taxon>
        <taxon>Tracheophyta</taxon>
        <taxon>Spermatophyta</taxon>
        <taxon>Magnoliopsida</taxon>
        <taxon>Liliopsida</taxon>
        <taxon>Dioscoreales</taxon>
        <taxon>Dioscoreaceae</taxon>
        <taxon>Dioscorea</taxon>
    </lineage>
</organism>
<dbReference type="GO" id="GO:0012505">
    <property type="term" value="C:endomembrane system"/>
    <property type="evidence" value="ECO:0007669"/>
    <property type="project" value="UniProtKB-SubCell"/>
</dbReference>
<protein>
    <recommendedName>
        <fullName evidence="11">Phytocyanin domain-containing protein</fullName>
    </recommendedName>
</protein>
<reference evidence="12" key="1">
    <citation type="submission" date="2021-03" db="EMBL/GenBank/DDBJ databases">
        <authorList>
            <person name="Li Z."/>
            <person name="Yang C."/>
        </authorList>
    </citation>
    <scope>NUCLEOTIDE SEQUENCE</scope>
    <source>
        <strain evidence="12">Dzin_1.0</strain>
        <tissue evidence="12">Leaf</tissue>
    </source>
</reference>
<evidence type="ECO:0000256" key="9">
    <source>
        <dbReference type="ARBA" id="ARBA00037868"/>
    </source>
</evidence>
<evidence type="ECO:0000256" key="5">
    <source>
        <dbReference type="ARBA" id="ARBA00023157"/>
    </source>
</evidence>
<comment type="caution">
    <text evidence="12">The sequence shown here is derived from an EMBL/GenBank/DDBJ whole genome shotgun (WGS) entry which is preliminary data.</text>
</comment>
<evidence type="ECO:0000256" key="3">
    <source>
        <dbReference type="ARBA" id="ARBA00022729"/>
    </source>
</evidence>
<evidence type="ECO:0000256" key="7">
    <source>
        <dbReference type="ARBA" id="ARBA00023288"/>
    </source>
</evidence>
<dbReference type="Pfam" id="PF02298">
    <property type="entry name" value="Cu_bind_like"/>
    <property type="match status" value="1"/>
</dbReference>
<dbReference type="CDD" id="cd11019">
    <property type="entry name" value="OsENODL1_like"/>
    <property type="match status" value="1"/>
</dbReference>
<dbReference type="Gene3D" id="2.60.40.420">
    <property type="entry name" value="Cupredoxins - blue copper proteins"/>
    <property type="match status" value="1"/>
</dbReference>
<evidence type="ECO:0000256" key="4">
    <source>
        <dbReference type="ARBA" id="ARBA00023136"/>
    </source>
</evidence>
<sequence length="174" mass="18785">MTVVFIGFITSSCANRFYVGGEDGWVEKPSETYTHWAARNRFQINDTLVFKYKKGEDSVLVVDEMDYDACNISKPKDKMEDGYSTFVLERSGPMFFISGVPGKCRNGQKLCIVVIASRDKKGTPYQPPSIAPAASPVASPAHSPAAETPSASYVLSVSGASVVMGVIAVLLGLF</sequence>
<dbReference type="InterPro" id="IPR008972">
    <property type="entry name" value="Cupredoxin"/>
</dbReference>
<dbReference type="EMBL" id="JAGGNH010000008">
    <property type="protein sequence ID" value="KAJ0964829.1"/>
    <property type="molecule type" value="Genomic_DNA"/>
</dbReference>
<name>A0A9D5C1Q7_9LILI</name>
<keyword evidence="6" id="KW-0325">Glycoprotein</keyword>
<gene>
    <name evidence="12" type="ORF">J5N97_025967</name>
</gene>
<keyword evidence="7" id="KW-0449">Lipoprotein</keyword>
<proteinExistence type="inferred from homology"/>
<evidence type="ECO:0000313" key="12">
    <source>
        <dbReference type="EMBL" id="KAJ0964829.1"/>
    </source>
</evidence>
<keyword evidence="10" id="KW-0812">Transmembrane</keyword>
<evidence type="ECO:0000259" key="11">
    <source>
        <dbReference type="PROSITE" id="PS51485"/>
    </source>
</evidence>
<dbReference type="SUPFAM" id="SSF49503">
    <property type="entry name" value="Cupredoxins"/>
    <property type="match status" value="1"/>
</dbReference>
<keyword evidence="13" id="KW-1185">Reference proteome</keyword>
<comment type="similarity">
    <text evidence="8">Belongs to the early nodulin-like (ENODL) family.</text>
</comment>
<evidence type="ECO:0000256" key="1">
    <source>
        <dbReference type="ARBA" id="ARBA00004589"/>
    </source>
</evidence>
<evidence type="ECO:0000256" key="6">
    <source>
        <dbReference type="ARBA" id="ARBA00023180"/>
    </source>
</evidence>